<evidence type="ECO:0000313" key="2">
    <source>
        <dbReference type="Proteomes" id="UP001600888"/>
    </source>
</evidence>
<dbReference type="SUPFAM" id="SSF55729">
    <property type="entry name" value="Acyl-CoA N-acyltransferases (Nat)"/>
    <property type="match status" value="1"/>
</dbReference>
<reference evidence="1 2" key="1">
    <citation type="submission" date="2024-03" db="EMBL/GenBank/DDBJ databases">
        <title>A high-quality draft genome sequence of Diaporthe vaccinii, a causative agent of upright dieback and viscid rot disease in cranberry plants.</title>
        <authorList>
            <person name="Sarrasin M."/>
            <person name="Lang B.F."/>
            <person name="Burger G."/>
        </authorList>
    </citation>
    <scope>NUCLEOTIDE SEQUENCE [LARGE SCALE GENOMIC DNA]</scope>
    <source>
        <strain evidence="1 2">IS7</strain>
    </source>
</reference>
<evidence type="ECO:0000313" key="1">
    <source>
        <dbReference type="EMBL" id="KAL2277130.1"/>
    </source>
</evidence>
<evidence type="ECO:0008006" key="3">
    <source>
        <dbReference type="Google" id="ProtNLM"/>
    </source>
</evidence>
<dbReference type="EMBL" id="JBAWTH010000104">
    <property type="protein sequence ID" value="KAL2277130.1"/>
    <property type="molecule type" value="Genomic_DNA"/>
</dbReference>
<sequence length="158" mass="16429">MPSPALRLRPGGPADVEDMCETVLDAFSGNTVGRTFFPATSASARRFWLGALADEVLDPGARFVVVEDTVASPPALVAFAKWIAPQPPGTPQPSLPGWWPADGDPVLAGVFFGRLAEFPRGDHGRQAALVSGDDCDEGAVPGAGGWWDVDGVGCREGG</sequence>
<keyword evidence="2" id="KW-1185">Reference proteome</keyword>
<comment type="caution">
    <text evidence="1">The sequence shown here is derived from an EMBL/GenBank/DDBJ whole genome shotgun (WGS) entry which is preliminary data.</text>
</comment>
<dbReference type="InterPro" id="IPR016181">
    <property type="entry name" value="Acyl_CoA_acyltransferase"/>
</dbReference>
<proteinExistence type="predicted"/>
<protein>
    <recommendedName>
        <fullName evidence="3">Acetyltransferase</fullName>
    </recommendedName>
</protein>
<accession>A0ABR4E3X2</accession>
<dbReference type="Proteomes" id="UP001600888">
    <property type="component" value="Unassembled WGS sequence"/>
</dbReference>
<name>A0ABR4E3X2_9PEZI</name>
<dbReference type="Gene3D" id="3.40.630.30">
    <property type="match status" value="1"/>
</dbReference>
<organism evidence="1 2">
    <name type="scientific">Diaporthe vaccinii</name>
    <dbReference type="NCBI Taxonomy" id="105482"/>
    <lineage>
        <taxon>Eukaryota</taxon>
        <taxon>Fungi</taxon>
        <taxon>Dikarya</taxon>
        <taxon>Ascomycota</taxon>
        <taxon>Pezizomycotina</taxon>
        <taxon>Sordariomycetes</taxon>
        <taxon>Sordariomycetidae</taxon>
        <taxon>Diaporthales</taxon>
        <taxon>Diaporthaceae</taxon>
        <taxon>Diaporthe</taxon>
        <taxon>Diaporthe eres species complex</taxon>
    </lineage>
</organism>
<gene>
    <name evidence="1" type="ORF">FJTKL_00260</name>
</gene>